<evidence type="ECO:0000256" key="1">
    <source>
        <dbReference type="SAM" id="MobiDB-lite"/>
    </source>
</evidence>
<sequence length="82" mass="9324">MPTINIEIVEYIKNVQLIILIFSGGFYACAYAIGSSDEKMEKKCPNKMIYNPQPRQEKAKGEKKAIPKRKDGKKVMLNSCQN</sequence>
<keyword evidence="2" id="KW-1133">Transmembrane helix</keyword>
<organism evidence="3 4">
    <name type="scientific">Halteria grandinella</name>
    <dbReference type="NCBI Taxonomy" id="5974"/>
    <lineage>
        <taxon>Eukaryota</taxon>
        <taxon>Sar</taxon>
        <taxon>Alveolata</taxon>
        <taxon>Ciliophora</taxon>
        <taxon>Intramacronucleata</taxon>
        <taxon>Spirotrichea</taxon>
        <taxon>Stichotrichia</taxon>
        <taxon>Sporadotrichida</taxon>
        <taxon>Halteriidae</taxon>
        <taxon>Halteria</taxon>
    </lineage>
</organism>
<comment type="caution">
    <text evidence="3">The sequence shown here is derived from an EMBL/GenBank/DDBJ whole genome shotgun (WGS) entry which is preliminary data.</text>
</comment>
<feature type="transmembrane region" description="Helical" evidence="2">
    <location>
        <begin position="15"/>
        <end position="33"/>
    </location>
</feature>
<keyword evidence="4" id="KW-1185">Reference proteome</keyword>
<evidence type="ECO:0000313" key="4">
    <source>
        <dbReference type="Proteomes" id="UP000785679"/>
    </source>
</evidence>
<accession>A0A8J8P5H0</accession>
<protein>
    <submittedName>
        <fullName evidence="3">Uncharacterized protein</fullName>
    </submittedName>
</protein>
<name>A0A8J8P5H0_HALGN</name>
<keyword evidence="2" id="KW-0472">Membrane</keyword>
<evidence type="ECO:0000256" key="2">
    <source>
        <dbReference type="SAM" id="Phobius"/>
    </source>
</evidence>
<feature type="region of interest" description="Disordered" evidence="1">
    <location>
        <begin position="49"/>
        <end position="82"/>
    </location>
</feature>
<feature type="compositionally biased region" description="Basic and acidic residues" evidence="1">
    <location>
        <begin position="55"/>
        <end position="69"/>
    </location>
</feature>
<dbReference type="EMBL" id="RRYP01000321">
    <property type="protein sequence ID" value="TNV87608.1"/>
    <property type="molecule type" value="Genomic_DNA"/>
</dbReference>
<keyword evidence="2" id="KW-0812">Transmembrane</keyword>
<reference evidence="3" key="1">
    <citation type="submission" date="2019-06" db="EMBL/GenBank/DDBJ databases">
        <authorList>
            <person name="Zheng W."/>
        </authorList>
    </citation>
    <scope>NUCLEOTIDE SEQUENCE</scope>
    <source>
        <strain evidence="3">QDHG01</strain>
    </source>
</reference>
<evidence type="ECO:0000313" key="3">
    <source>
        <dbReference type="EMBL" id="TNV87608.1"/>
    </source>
</evidence>
<dbReference type="Proteomes" id="UP000785679">
    <property type="component" value="Unassembled WGS sequence"/>
</dbReference>
<dbReference type="AlphaFoldDB" id="A0A8J8P5H0"/>
<gene>
    <name evidence="3" type="ORF">FGO68_gene11569</name>
</gene>
<proteinExistence type="predicted"/>